<evidence type="ECO:0000313" key="3">
    <source>
        <dbReference type="WBParaSite" id="TREG1_79620.1"/>
    </source>
</evidence>
<dbReference type="AlphaFoldDB" id="A0AA85K841"/>
<dbReference type="WBParaSite" id="TREG1_79620.1">
    <property type="protein sequence ID" value="TREG1_79620.1"/>
    <property type="gene ID" value="TREG1_79620"/>
</dbReference>
<feature type="region of interest" description="Disordered" evidence="1">
    <location>
        <begin position="73"/>
        <end position="149"/>
    </location>
</feature>
<organism evidence="2 3">
    <name type="scientific">Trichobilharzia regenti</name>
    <name type="common">Nasal bird schistosome</name>
    <dbReference type="NCBI Taxonomy" id="157069"/>
    <lineage>
        <taxon>Eukaryota</taxon>
        <taxon>Metazoa</taxon>
        <taxon>Spiralia</taxon>
        <taxon>Lophotrochozoa</taxon>
        <taxon>Platyhelminthes</taxon>
        <taxon>Trematoda</taxon>
        <taxon>Digenea</taxon>
        <taxon>Strigeidida</taxon>
        <taxon>Schistosomatoidea</taxon>
        <taxon>Schistosomatidae</taxon>
        <taxon>Trichobilharzia</taxon>
    </lineage>
</organism>
<feature type="compositionally biased region" description="Polar residues" evidence="1">
    <location>
        <begin position="98"/>
        <end position="114"/>
    </location>
</feature>
<proteinExistence type="predicted"/>
<name>A0AA85K841_TRIRE</name>
<reference evidence="3" key="2">
    <citation type="submission" date="2023-11" db="UniProtKB">
        <authorList>
            <consortium name="WormBaseParasite"/>
        </authorList>
    </citation>
    <scope>IDENTIFICATION</scope>
</reference>
<keyword evidence="2" id="KW-1185">Reference proteome</keyword>
<protein>
    <submittedName>
        <fullName evidence="3">Uncharacterized protein</fullName>
    </submittedName>
</protein>
<evidence type="ECO:0000256" key="1">
    <source>
        <dbReference type="SAM" id="MobiDB-lite"/>
    </source>
</evidence>
<dbReference type="Proteomes" id="UP000050795">
    <property type="component" value="Unassembled WGS sequence"/>
</dbReference>
<feature type="compositionally biased region" description="Acidic residues" evidence="1">
    <location>
        <begin position="73"/>
        <end position="85"/>
    </location>
</feature>
<reference evidence="2" key="1">
    <citation type="submission" date="2022-06" db="EMBL/GenBank/DDBJ databases">
        <authorList>
            <person name="Berger JAMES D."/>
            <person name="Berger JAMES D."/>
        </authorList>
    </citation>
    <scope>NUCLEOTIDE SEQUENCE [LARGE SCALE GENOMIC DNA]</scope>
</reference>
<sequence length="149" mass="16115">MPGSITGVGVAGVSTVSGHLDYSQLDLNDDLVAKDLQLTDSDDDSCLSGQGGELCTDENDVVGLVSCTNLVGNEEDVDDRGDGDGVEGVHTPDDYTGYNLSNYQVMPQNDSLSYDQHCQQEHQQQQHQHQSDDNNPVSFFISDEDDDDS</sequence>
<evidence type="ECO:0000313" key="2">
    <source>
        <dbReference type="Proteomes" id="UP000050795"/>
    </source>
</evidence>
<accession>A0AA85K841</accession>